<dbReference type="EMBL" id="VUNA01000001">
    <property type="protein sequence ID" value="MST69764.1"/>
    <property type="molecule type" value="Genomic_DNA"/>
</dbReference>
<protein>
    <submittedName>
        <fullName evidence="5">VRR-NUC domain-containing protein</fullName>
    </submittedName>
</protein>
<evidence type="ECO:0000256" key="2">
    <source>
        <dbReference type="ARBA" id="ARBA00022722"/>
    </source>
</evidence>
<evidence type="ECO:0000256" key="1">
    <source>
        <dbReference type="ARBA" id="ARBA00001946"/>
    </source>
</evidence>
<evidence type="ECO:0000313" key="6">
    <source>
        <dbReference type="Proteomes" id="UP000469424"/>
    </source>
</evidence>
<reference evidence="5 6" key="1">
    <citation type="submission" date="2019-08" db="EMBL/GenBank/DDBJ databases">
        <title>In-depth cultivation of the pig gut microbiome towards novel bacterial diversity and tailored functional studies.</title>
        <authorList>
            <person name="Wylensek D."/>
            <person name="Hitch T.C.A."/>
            <person name="Clavel T."/>
        </authorList>
    </citation>
    <scope>NUCLEOTIDE SEQUENCE [LARGE SCALE GENOMIC DNA]</scope>
    <source>
        <strain evidence="5 6">WCA-MUC-591-APC-4B</strain>
    </source>
</reference>
<feature type="domain" description="VRR-NUC" evidence="4">
    <location>
        <begin position="1"/>
        <end position="81"/>
    </location>
</feature>
<dbReference type="SMART" id="SM00990">
    <property type="entry name" value="VRR_NUC"/>
    <property type="match status" value="1"/>
</dbReference>
<evidence type="ECO:0000313" key="5">
    <source>
        <dbReference type="EMBL" id="MST69764.1"/>
    </source>
</evidence>
<evidence type="ECO:0000259" key="4">
    <source>
        <dbReference type="SMART" id="SM00990"/>
    </source>
</evidence>
<evidence type="ECO:0000256" key="3">
    <source>
        <dbReference type="ARBA" id="ARBA00022801"/>
    </source>
</evidence>
<dbReference type="Gene3D" id="3.40.1350.10">
    <property type="match status" value="1"/>
</dbReference>
<dbReference type="Proteomes" id="UP000469424">
    <property type="component" value="Unassembled WGS sequence"/>
</dbReference>
<keyword evidence="3" id="KW-0378">Hydrolase</keyword>
<dbReference type="InterPro" id="IPR011856">
    <property type="entry name" value="tRNA_endonuc-like_dom_sf"/>
</dbReference>
<dbReference type="GO" id="GO:0004518">
    <property type="term" value="F:nuclease activity"/>
    <property type="evidence" value="ECO:0007669"/>
    <property type="project" value="UniProtKB-KW"/>
</dbReference>
<gene>
    <name evidence="5" type="ORF">FYJ65_00150</name>
</gene>
<dbReference type="GO" id="GO:0016788">
    <property type="term" value="F:hydrolase activity, acting on ester bonds"/>
    <property type="evidence" value="ECO:0007669"/>
    <property type="project" value="InterPro"/>
</dbReference>
<sequence length="93" mass="10378">MREKVIEQKLVQAVKDRGGICPKFVSPGFDGMPDRVVFLPGRHFGLVEVKAPGEKPRALQLSRHRLLEKLGFHTYILDGIEQIGGILDDIQAT</sequence>
<keyword evidence="6" id="KW-1185">Reference proteome</keyword>
<dbReference type="AlphaFoldDB" id="A0A6N7XFU5"/>
<comment type="cofactor">
    <cofactor evidence="1">
        <name>Mg(2+)</name>
        <dbReference type="ChEBI" id="CHEBI:18420"/>
    </cofactor>
</comment>
<dbReference type="GO" id="GO:0003676">
    <property type="term" value="F:nucleic acid binding"/>
    <property type="evidence" value="ECO:0007669"/>
    <property type="project" value="InterPro"/>
</dbReference>
<proteinExistence type="predicted"/>
<dbReference type="InterPro" id="IPR014883">
    <property type="entry name" value="VRR_NUC"/>
</dbReference>
<dbReference type="RefSeq" id="WP_154553327.1">
    <property type="nucleotide sequence ID" value="NZ_VUNA01000001.1"/>
</dbReference>
<organism evidence="5 6">
    <name type="scientific">Mogibacterium kristiansenii</name>
    <dbReference type="NCBI Taxonomy" id="2606708"/>
    <lineage>
        <taxon>Bacteria</taxon>
        <taxon>Bacillati</taxon>
        <taxon>Bacillota</taxon>
        <taxon>Clostridia</taxon>
        <taxon>Peptostreptococcales</taxon>
        <taxon>Anaerovoracaceae</taxon>
        <taxon>Mogibacterium</taxon>
    </lineage>
</organism>
<comment type="caution">
    <text evidence="5">The sequence shown here is derived from an EMBL/GenBank/DDBJ whole genome shotgun (WGS) entry which is preliminary data.</text>
</comment>
<accession>A0A6N7XFU5</accession>
<name>A0A6N7XFU5_9FIRM</name>
<keyword evidence="2" id="KW-0540">Nuclease</keyword>